<dbReference type="InterPro" id="IPR029044">
    <property type="entry name" value="Nucleotide-diphossugar_trans"/>
</dbReference>
<evidence type="ECO:0000259" key="1">
    <source>
        <dbReference type="Pfam" id="PF00535"/>
    </source>
</evidence>
<dbReference type="PANTHER" id="PTHR43685">
    <property type="entry name" value="GLYCOSYLTRANSFERASE"/>
    <property type="match status" value="1"/>
</dbReference>
<name>A0ABT9E0P1_9PROT</name>
<comment type="caution">
    <text evidence="2">The sequence shown here is derived from an EMBL/GenBank/DDBJ whole genome shotgun (WGS) entry which is preliminary data.</text>
</comment>
<protein>
    <submittedName>
        <fullName evidence="2">Glycosyltransferase family 2 protein</fullName>
        <ecNumber evidence="2">2.4.-.-</ecNumber>
    </submittedName>
</protein>
<proteinExistence type="predicted"/>
<gene>
    <name evidence="2" type="ORF">Q7A36_15270</name>
</gene>
<dbReference type="InterPro" id="IPR001173">
    <property type="entry name" value="Glyco_trans_2-like"/>
</dbReference>
<dbReference type="InterPro" id="IPR050834">
    <property type="entry name" value="Glycosyltransf_2"/>
</dbReference>
<dbReference type="RefSeq" id="WP_305104578.1">
    <property type="nucleotide sequence ID" value="NZ_JAUTWS010000013.1"/>
</dbReference>
<keyword evidence="2" id="KW-0808">Transferase</keyword>
<sequence>MSIGLPVFNGETYLREAIESALKQDYPALELVIQDNASTDGTAAICADYAARDGRVRYERNPRNLGAAANYNLCFERARGTYFKWAAHDDAMGPGYLRQAVAALEARPEAVLCTTGVTEIDGAGRPLRTYANHFPGIASPDTARRFAAAIHTRHQCEDFFGLFRRAALVGSELHGAYSGSDRVLLAEMALRGPWVSIPDPVFLHREHENRYTRAILLKDAQQAALWQDPSRKAAARKTEFFYVGVYRHYIRLIGKTVRNPLTRAACYAELLRWWFTDEHGIDVLREVVSPYPALHQQARALKHRLIGASSPTRPGSLPELK</sequence>
<dbReference type="SUPFAM" id="SSF53448">
    <property type="entry name" value="Nucleotide-diphospho-sugar transferases"/>
    <property type="match status" value="1"/>
</dbReference>
<dbReference type="PANTHER" id="PTHR43685:SF11">
    <property type="entry name" value="GLYCOSYLTRANSFERASE TAGX-RELATED"/>
    <property type="match status" value="1"/>
</dbReference>
<dbReference type="EC" id="2.4.-.-" evidence="2"/>
<keyword evidence="3" id="KW-1185">Reference proteome</keyword>
<dbReference type="GO" id="GO:0016757">
    <property type="term" value="F:glycosyltransferase activity"/>
    <property type="evidence" value="ECO:0007669"/>
    <property type="project" value="UniProtKB-KW"/>
</dbReference>
<feature type="domain" description="Glycosyltransferase 2-like" evidence="1">
    <location>
        <begin position="2"/>
        <end position="166"/>
    </location>
</feature>
<dbReference type="Proteomes" id="UP001243009">
    <property type="component" value="Unassembled WGS sequence"/>
</dbReference>
<accession>A0ABT9E0P1</accession>
<dbReference type="Pfam" id="PF00535">
    <property type="entry name" value="Glycos_transf_2"/>
    <property type="match status" value="1"/>
</dbReference>
<evidence type="ECO:0000313" key="3">
    <source>
        <dbReference type="Proteomes" id="UP001243009"/>
    </source>
</evidence>
<keyword evidence="2" id="KW-0328">Glycosyltransferase</keyword>
<evidence type="ECO:0000313" key="2">
    <source>
        <dbReference type="EMBL" id="MDO9709711.1"/>
    </source>
</evidence>
<dbReference type="CDD" id="cd00761">
    <property type="entry name" value="Glyco_tranf_GTA_type"/>
    <property type="match status" value="1"/>
</dbReference>
<dbReference type="Gene3D" id="3.90.550.10">
    <property type="entry name" value="Spore Coat Polysaccharide Biosynthesis Protein SpsA, Chain A"/>
    <property type="match status" value="1"/>
</dbReference>
<dbReference type="EMBL" id="JAUTWS010000013">
    <property type="protein sequence ID" value="MDO9709711.1"/>
    <property type="molecule type" value="Genomic_DNA"/>
</dbReference>
<reference evidence="2 3" key="1">
    <citation type="submission" date="2023-08" db="EMBL/GenBank/DDBJ databases">
        <title>The draft genome sequence of Paracraurococcus sp. LOR1-02.</title>
        <authorList>
            <person name="Kingkaew E."/>
            <person name="Tanasupawat S."/>
        </authorList>
    </citation>
    <scope>NUCLEOTIDE SEQUENCE [LARGE SCALE GENOMIC DNA]</scope>
    <source>
        <strain evidence="2 3">LOR1-02</strain>
    </source>
</reference>
<organism evidence="2 3">
    <name type="scientific">Paracraurococcus lichenis</name>
    <dbReference type="NCBI Taxonomy" id="3064888"/>
    <lineage>
        <taxon>Bacteria</taxon>
        <taxon>Pseudomonadati</taxon>
        <taxon>Pseudomonadota</taxon>
        <taxon>Alphaproteobacteria</taxon>
        <taxon>Acetobacterales</taxon>
        <taxon>Roseomonadaceae</taxon>
        <taxon>Paracraurococcus</taxon>
    </lineage>
</organism>